<gene>
    <name evidence="2" type="ORF">HR45_00385</name>
</gene>
<proteinExistence type="predicted"/>
<dbReference type="InterPro" id="IPR036465">
    <property type="entry name" value="vWFA_dom_sf"/>
</dbReference>
<name>A0A094JLI0_9GAMM</name>
<keyword evidence="3" id="KW-1185">Reference proteome</keyword>
<dbReference type="eggNOG" id="COG1721">
    <property type="taxonomic scope" value="Bacteria"/>
</dbReference>
<dbReference type="PANTHER" id="PTHR33608:SF7">
    <property type="entry name" value="DUF58 DOMAIN-CONTAINING PROTEIN"/>
    <property type="match status" value="1"/>
</dbReference>
<dbReference type="Gene3D" id="3.40.50.410">
    <property type="entry name" value="von Willebrand factor, type A domain"/>
    <property type="match status" value="1"/>
</dbReference>
<dbReference type="EMBL" id="JPEO01000001">
    <property type="protein sequence ID" value="KFZ38899.1"/>
    <property type="molecule type" value="Genomic_DNA"/>
</dbReference>
<comment type="caution">
    <text evidence="2">The sequence shown here is derived from an EMBL/GenBank/DDBJ whole genome shotgun (WGS) entry which is preliminary data.</text>
</comment>
<sequence length="301" mass="33300">MTTTKGSPLFDPSFVEQVQQFSLRVAQAGKGGRLAEQKTSARGQGLEFADFKPYVAGDDLRAIDWNIYRRLGRVFVRVFEEQQDLPVYILLDLSASMFLEHPARINAAKQVALALGAIALNQHDAVTLLPFAERLQMQHKSLSGKHQLLRLAQLINETTQQDKTSLAEVLSEFAGFPLRQGLVVVISDFFDNQGIAPVVDALGQLRHRLLMVQLTQPWDSDPTLQSDISGDVRLQDCETAQYADMQITPELLANYQTAYQAFNQALTQLAEGRGAGLLRLNASQAVLPQLTTLFGHGGLRL</sequence>
<feature type="domain" description="DUF58" evidence="1">
    <location>
        <begin position="51"/>
        <end position="260"/>
    </location>
</feature>
<reference evidence="2 3" key="1">
    <citation type="submission" date="2014-06" db="EMBL/GenBank/DDBJ databases">
        <title>Shewanella sp. YQH10.</title>
        <authorList>
            <person name="Liu Y."/>
            <person name="Zeng R."/>
        </authorList>
    </citation>
    <scope>NUCLEOTIDE SEQUENCE [LARGE SCALE GENOMIC DNA]</scope>
    <source>
        <strain evidence="2 3">YQH10</strain>
    </source>
</reference>
<accession>A0A094JLI0</accession>
<dbReference type="Pfam" id="PF01882">
    <property type="entry name" value="DUF58"/>
    <property type="match status" value="1"/>
</dbReference>
<evidence type="ECO:0000259" key="1">
    <source>
        <dbReference type="Pfam" id="PF01882"/>
    </source>
</evidence>
<dbReference type="AlphaFoldDB" id="A0A094JLI0"/>
<dbReference type="PANTHER" id="PTHR33608">
    <property type="entry name" value="BLL2464 PROTEIN"/>
    <property type="match status" value="1"/>
</dbReference>
<dbReference type="CDD" id="cd00198">
    <property type="entry name" value="vWFA"/>
    <property type="match status" value="1"/>
</dbReference>
<evidence type="ECO:0000313" key="3">
    <source>
        <dbReference type="Proteomes" id="UP000029264"/>
    </source>
</evidence>
<dbReference type="STRING" id="1515746.HR45_00385"/>
<dbReference type="InterPro" id="IPR002881">
    <property type="entry name" value="DUF58"/>
</dbReference>
<evidence type="ECO:0000313" key="2">
    <source>
        <dbReference type="EMBL" id="KFZ38899.1"/>
    </source>
</evidence>
<organism evidence="2 3">
    <name type="scientific">Shewanella mangrovi</name>
    <dbReference type="NCBI Taxonomy" id="1515746"/>
    <lineage>
        <taxon>Bacteria</taxon>
        <taxon>Pseudomonadati</taxon>
        <taxon>Pseudomonadota</taxon>
        <taxon>Gammaproteobacteria</taxon>
        <taxon>Alteromonadales</taxon>
        <taxon>Shewanellaceae</taxon>
        <taxon>Shewanella</taxon>
    </lineage>
</organism>
<dbReference type="RefSeq" id="WP_037438596.1">
    <property type="nucleotide sequence ID" value="NZ_JPEO01000001.1"/>
</dbReference>
<protein>
    <recommendedName>
        <fullName evidence="1">DUF58 domain-containing protein</fullName>
    </recommendedName>
</protein>
<dbReference type="Proteomes" id="UP000029264">
    <property type="component" value="Unassembled WGS sequence"/>
</dbReference>
<dbReference type="SUPFAM" id="SSF53300">
    <property type="entry name" value="vWA-like"/>
    <property type="match status" value="1"/>
</dbReference>
<dbReference type="OrthoDB" id="9812729at2"/>